<organism evidence="5">
    <name type="scientific">Japanaut virus</name>
    <dbReference type="NCBI Taxonomy" id="2547358"/>
    <lineage>
        <taxon>Viruses</taxon>
        <taxon>Riboviria</taxon>
        <taxon>Orthornavirae</taxon>
        <taxon>Duplornaviricota</taxon>
        <taxon>Resentoviricetes</taxon>
        <taxon>Reovirales</taxon>
        <taxon>Sedoreoviridae</taxon>
        <taxon>Orbivirus</taxon>
    </lineage>
</organism>
<accession>A0A482AC73</accession>
<comment type="function">
    <text evidence="1">Single-stranded RNA-binding protein.</text>
</comment>
<evidence type="ECO:0000256" key="4">
    <source>
        <dbReference type="SAM" id="Coils"/>
    </source>
</evidence>
<proteinExistence type="predicted"/>
<evidence type="ECO:0000313" key="5">
    <source>
        <dbReference type="EMBL" id="QBL15294.1"/>
    </source>
</evidence>
<protein>
    <recommendedName>
        <fullName evidence="2">Non-structural protein NS2</fullName>
    </recommendedName>
</protein>
<dbReference type="EMBL" id="MK359252">
    <property type="protein sequence ID" value="QBL15294.1"/>
    <property type="molecule type" value="Genomic_RNA"/>
</dbReference>
<evidence type="ECO:0000256" key="2">
    <source>
        <dbReference type="ARBA" id="ARBA00014070"/>
    </source>
</evidence>
<dbReference type="Pfam" id="PF04514">
    <property type="entry name" value="BTV_NS2"/>
    <property type="match status" value="1"/>
</dbReference>
<feature type="coiled-coil region" evidence="4">
    <location>
        <begin position="149"/>
        <end position="180"/>
    </location>
</feature>
<dbReference type="InterPro" id="IPR007602">
    <property type="entry name" value="BTV_NS2"/>
</dbReference>
<dbReference type="InterPro" id="IPR037194">
    <property type="entry name" value="NS2_N"/>
</dbReference>
<evidence type="ECO:0000256" key="3">
    <source>
        <dbReference type="ARBA" id="ARBA00022884"/>
    </source>
</evidence>
<keyword evidence="4" id="KW-0175">Coiled coil</keyword>
<evidence type="ECO:0000256" key="1">
    <source>
        <dbReference type="ARBA" id="ARBA00002402"/>
    </source>
</evidence>
<name>A0A482AC73_9REOV</name>
<reference evidence="5" key="1">
    <citation type="journal article" date="2019" name="Viruses">
        <title>Discovery and Characterization of Bukakata orbivirus (Reoviridae:Orbivirus), a Novel Virus from a Ugandan Bat.</title>
        <authorList>
            <person name="Fagre A.C."/>
            <person name="Lee J.S."/>
            <person name="Kityo R.M."/>
            <person name="Bergren N.A."/>
            <person name="Mossel E.C."/>
            <person name="Nakayiki T."/>
            <person name="Nalikka B."/>
            <person name="Nyakarahuka L."/>
            <person name="Gilbert A.T."/>
            <person name="Peterhans J.K."/>
            <person name="Crabtree M.B."/>
            <person name="Towner J.S."/>
            <person name="Amman B.R."/>
            <person name="Sealy T.K."/>
            <person name="Schuh A.J."/>
            <person name="Nichol S.T."/>
            <person name="Lutwama J.J."/>
            <person name="Miller B.R."/>
            <person name="Kading R.C."/>
        </authorList>
    </citation>
    <scope>NUCLEOTIDE SEQUENCE</scope>
    <source>
        <strain evidence="5">MK 6357</strain>
    </source>
</reference>
<keyword evidence="3" id="KW-0694">RNA-binding</keyword>
<sequence>MEAKSVNKVFTKNVCILDRSGKSVCGMVAQANRKPYCLVRTGRVFGFKAIESPPPKSYVLEVHGVGAYRISDGMDNISLMITECGVEATTGRWEEWKFEVVNATPMAVVLNLDGKMVDAEVKYAKGMGLIKAYTKNEVDRKLMPELPGLSQSRFEVRELRAKLREERDAQVQDVKREEENAWTKITQRIDKLDLETKKWAEVGGGSDEEEEKQEAMEVNTVLEEITEEEEEMMYDDEGTSKEEEAHSNHITSEYVEKVSALIKKPCEKTAGFASAFPKSTGEFEKVLKVLKVKWEHVPLYDVSQELKTYRLMGIGSARRATIVSRGLSQITLPAGE</sequence>
<dbReference type="SUPFAM" id="SSF110132">
    <property type="entry name" value="BTV NS2-like ssRNA-binding domain"/>
    <property type="match status" value="1"/>
</dbReference>
<dbReference type="GO" id="GO:0003723">
    <property type="term" value="F:RNA binding"/>
    <property type="evidence" value="ECO:0007669"/>
    <property type="project" value="UniProtKB-KW"/>
</dbReference>